<name>A0A834NUQ2_VESGE</name>
<reference evidence="2" key="1">
    <citation type="journal article" date="2020" name="G3 (Bethesda)">
        <title>High-Quality Assemblies for Three Invasive Social Wasps from the &lt;i&gt;Vespula&lt;/i&gt; Genus.</title>
        <authorList>
            <person name="Harrop T.W.R."/>
            <person name="Guhlin J."/>
            <person name="McLaughlin G.M."/>
            <person name="Permina E."/>
            <person name="Stockwell P."/>
            <person name="Gilligan J."/>
            <person name="Le Lec M.F."/>
            <person name="Gruber M.A.M."/>
            <person name="Quinn O."/>
            <person name="Lovegrove M."/>
            <person name="Duncan E.J."/>
            <person name="Remnant E.J."/>
            <person name="Van Eeckhoven J."/>
            <person name="Graham B."/>
            <person name="Knapp R.A."/>
            <person name="Langford K.W."/>
            <person name="Kronenberg Z."/>
            <person name="Press M.O."/>
            <person name="Eacker S.M."/>
            <person name="Wilson-Rankin E.E."/>
            <person name="Purcell J."/>
            <person name="Lester P.J."/>
            <person name="Dearden P.K."/>
        </authorList>
    </citation>
    <scope>NUCLEOTIDE SEQUENCE</scope>
    <source>
        <strain evidence="2">Linc-1</strain>
    </source>
</reference>
<protein>
    <submittedName>
        <fullName evidence="2">Uncharacterized protein</fullName>
    </submittedName>
</protein>
<gene>
    <name evidence="2" type="ORF">HZH68_000987</name>
</gene>
<feature type="compositionally biased region" description="Basic and acidic residues" evidence="1">
    <location>
        <begin position="296"/>
        <end position="307"/>
    </location>
</feature>
<feature type="region of interest" description="Disordered" evidence="1">
    <location>
        <begin position="286"/>
        <end position="307"/>
    </location>
</feature>
<proteinExistence type="predicted"/>
<sequence length="326" mass="37881">MENGEDVFNSANNNLLVKLQSLLDEQISFLNIVSNRANIPISKKLFSFEDDSILVFLILTLVVKQPEDFHFLSKLPQFRPIKIQVEDGTFGELKTESARKTSFLGMLNQRATIRMTRVENRQRTPTQSKVYAIVPIHDTVVTVPQTMPLGYQVIFHCILVLSSVRGVLHRWTMFSLATRGNKKDEKLFRINRCLWRRQEKLNVRNIHKSIRDAVVKLIHFYGRIKDYRDALAETRTADKWNEGTQKCRIRREWIARYKVDGIIVAVNGCYSVKIEVRFLGKTFDGGHHVKRSRKQTPKDRKDKNRMDHAMSCTEDLGSALLRKFGF</sequence>
<accession>A0A834NUQ2</accession>
<organism evidence="2 3">
    <name type="scientific">Vespula germanica</name>
    <name type="common">German yellow jacket</name>
    <name type="synonym">Paravespula germanica</name>
    <dbReference type="NCBI Taxonomy" id="30212"/>
    <lineage>
        <taxon>Eukaryota</taxon>
        <taxon>Metazoa</taxon>
        <taxon>Ecdysozoa</taxon>
        <taxon>Arthropoda</taxon>
        <taxon>Hexapoda</taxon>
        <taxon>Insecta</taxon>
        <taxon>Pterygota</taxon>
        <taxon>Neoptera</taxon>
        <taxon>Endopterygota</taxon>
        <taxon>Hymenoptera</taxon>
        <taxon>Apocrita</taxon>
        <taxon>Aculeata</taxon>
        <taxon>Vespoidea</taxon>
        <taxon>Vespidae</taxon>
        <taxon>Vespinae</taxon>
        <taxon>Vespula</taxon>
    </lineage>
</organism>
<evidence type="ECO:0000256" key="1">
    <source>
        <dbReference type="SAM" id="MobiDB-lite"/>
    </source>
</evidence>
<dbReference type="AlphaFoldDB" id="A0A834NUQ2"/>
<comment type="caution">
    <text evidence="2">The sequence shown here is derived from an EMBL/GenBank/DDBJ whole genome shotgun (WGS) entry which is preliminary data.</text>
</comment>
<dbReference type="EMBL" id="JACSDZ010000001">
    <property type="protein sequence ID" value="KAF7418334.1"/>
    <property type="molecule type" value="Genomic_DNA"/>
</dbReference>
<evidence type="ECO:0000313" key="3">
    <source>
        <dbReference type="Proteomes" id="UP000617340"/>
    </source>
</evidence>
<keyword evidence="3" id="KW-1185">Reference proteome</keyword>
<evidence type="ECO:0000313" key="2">
    <source>
        <dbReference type="EMBL" id="KAF7418334.1"/>
    </source>
</evidence>
<dbReference type="Proteomes" id="UP000617340">
    <property type="component" value="Unassembled WGS sequence"/>
</dbReference>